<evidence type="ECO:0000256" key="1">
    <source>
        <dbReference type="ARBA" id="ARBA00023125"/>
    </source>
</evidence>
<dbReference type="AlphaFoldDB" id="A0AA38ZHX1"/>
<proteinExistence type="predicted"/>
<feature type="region of interest" description="Disordered" evidence="3">
    <location>
        <begin position="72"/>
        <end position="92"/>
    </location>
</feature>
<evidence type="ECO:0000256" key="2">
    <source>
        <dbReference type="PROSITE-ProRule" id="PRU00252"/>
    </source>
</evidence>
<evidence type="ECO:0000313" key="4">
    <source>
        <dbReference type="EMBL" id="KAJ9689388.1"/>
    </source>
</evidence>
<dbReference type="GO" id="GO:0003697">
    <property type="term" value="F:single-stranded DNA binding"/>
    <property type="evidence" value="ECO:0007669"/>
    <property type="project" value="InterPro"/>
</dbReference>
<name>A0AA38ZHX1_VITRO</name>
<dbReference type="InterPro" id="IPR011344">
    <property type="entry name" value="ssDNA-bd"/>
</dbReference>
<dbReference type="InterPro" id="IPR000424">
    <property type="entry name" value="Primosome_PriB/ssb"/>
</dbReference>
<gene>
    <name evidence="4" type="ORF">PVL29_014867</name>
</gene>
<evidence type="ECO:0000256" key="3">
    <source>
        <dbReference type="SAM" id="MobiDB-lite"/>
    </source>
</evidence>
<keyword evidence="5" id="KW-1185">Reference proteome</keyword>
<dbReference type="EMBL" id="JARBHA010000011">
    <property type="protein sequence ID" value="KAJ9689388.1"/>
    <property type="molecule type" value="Genomic_DNA"/>
</dbReference>
<accession>A0AA38ZHX1</accession>
<dbReference type="FunFam" id="2.40.50.140:FF:000330">
    <property type="entry name" value="Protein OSB2 chloroplastic"/>
    <property type="match status" value="1"/>
</dbReference>
<dbReference type="Gene3D" id="2.40.50.140">
    <property type="entry name" value="Nucleic acid-binding proteins"/>
    <property type="match status" value="1"/>
</dbReference>
<keyword evidence="1 2" id="KW-0238">DNA-binding</keyword>
<dbReference type="PANTHER" id="PTHR10302:SF23">
    <property type="entry name" value="PROTEIN OSB4, CHLOROPLASTIC"/>
    <property type="match status" value="1"/>
</dbReference>
<reference evidence="4 5" key="1">
    <citation type="journal article" date="2023" name="BMC Biotechnol.">
        <title>Vitis rotundifolia cv Carlos genome sequencing.</title>
        <authorList>
            <person name="Huff M."/>
            <person name="Hulse-Kemp A."/>
            <person name="Scheffler B."/>
            <person name="Youngblood R."/>
            <person name="Simpson S."/>
            <person name="Babiker E."/>
            <person name="Staton M."/>
        </authorList>
    </citation>
    <scope>NUCLEOTIDE SEQUENCE [LARGE SCALE GENOMIC DNA]</scope>
    <source>
        <tissue evidence="4">Leaf</tissue>
    </source>
</reference>
<dbReference type="GO" id="GO:0006264">
    <property type="term" value="P:mitochondrial DNA replication"/>
    <property type="evidence" value="ECO:0007669"/>
    <property type="project" value="TreeGrafter"/>
</dbReference>
<dbReference type="InterPro" id="IPR012340">
    <property type="entry name" value="NA-bd_OB-fold"/>
</dbReference>
<dbReference type="Proteomes" id="UP001168098">
    <property type="component" value="Unassembled WGS sequence"/>
</dbReference>
<protein>
    <submittedName>
        <fullName evidence="4">Uncharacterized protein</fullName>
    </submittedName>
</protein>
<organism evidence="4 5">
    <name type="scientific">Vitis rotundifolia</name>
    <name type="common">Muscadine grape</name>
    <dbReference type="NCBI Taxonomy" id="103349"/>
    <lineage>
        <taxon>Eukaryota</taxon>
        <taxon>Viridiplantae</taxon>
        <taxon>Streptophyta</taxon>
        <taxon>Embryophyta</taxon>
        <taxon>Tracheophyta</taxon>
        <taxon>Spermatophyta</taxon>
        <taxon>Magnoliopsida</taxon>
        <taxon>eudicotyledons</taxon>
        <taxon>Gunneridae</taxon>
        <taxon>Pentapetalae</taxon>
        <taxon>rosids</taxon>
        <taxon>Vitales</taxon>
        <taxon>Vitaceae</taxon>
        <taxon>Viteae</taxon>
        <taxon>Vitis</taxon>
    </lineage>
</organism>
<dbReference type="PROSITE" id="PS50935">
    <property type="entry name" value="SSB"/>
    <property type="match status" value="1"/>
</dbReference>
<dbReference type="PANTHER" id="PTHR10302">
    <property type="entry name" value="SINGLE-STRANDED DNA-BINDING PROTEIN"/>
    <property type="match status" value="1"/>
</dbReference>
<evidence type="ECO:0000313" key="5">
    <source>
        <dbReference type="Proteomes" id="UP001168098"/>
    </source>
</evidence>
<dbReference type="GO" id="GO:0042645">
    <property type="term" value="C:mitochondrial nucleoid"/>
    <property type="evidence" value="ECO:0007669"/>
    <property type="project" value="TreeGrafter"/>
</dbReference>
<comment type="caution">
    <text evidence="4">The sequence shown here is derived from an EMBL/GenBank/DDBJ whole genome shotgun (WGS) entry which is preliminary data.</text>
</comment>
<dbReference type="SUPFAM" id="SSF50249">
    <property type="entry name" value="Nucleic acid-binding proteins"/>
    <property type="match status" value="1"/>
</dbReference>
<sequence>MNSLSRTFVKLLSSPSTRNRVLLPLLTTLNQSSSSSSLFCHFTTAASTQKYPSRKSKAAQQSFSLSAASVIESSAEDHPRDRGAPSGDWPRPSEIPWQAKVCNSVNLIGKVHAPVQFQQSSDGKCWAVTVIAQDADAASHSPALWIPLTFEGDLAYIAACHLKENDCVYIAGQLITDPPPLDLNQGPSSFQVMVHSVNFVKESGQKKSFAHQNEENPASKHFALKKNGGDSGLGLWRDLIMNPKQWRDNRQDKLNGSVKPKFPDFKRKDDGVSLWLGSAPEWVSSKLEGLEFDNQTHKMKHLKRNTGDESWKNLVENPDKWWDNRSSKTKDKAPDFKHKDTGEALWLSSSPAWVLSKLPPIKTGKNVTFTKRETLLS</sequence>